<accession>W8P4P1</accession>
<dbReference type="HOGENOM" id="CLU_1307878_0_0_2"/>
<sequence>MTEGKIDYDAQISFNSPRVLLQQYISRLKAEAAEDFQFSSSLIATSAPGRQSVDAVHFQFSSSLIATKLSSPPQTGQLPFQFSSSLIATNSDHVAADVIDFSFNSPRVLLQPSPSYNSPPGPPYLSILLESYCNFSFLWRAHGLGTLSILLESYCNRAKARTLRNNTQIFQFSSSLIATLPPRKPTTSSSSLSILLESYCNSLRLSSSTG</sequence>
<evidence type="ECO:0000313" key="1">
    <source>
        <dbReference type="EMBL" id="AHL22430.1"/>
    </source>
</evidence>
<name>W8P4P1_9EURY</name>
<dbReference type="EMBL" id="CP007264">
    <property type="protein sequence ID" value="AHL22430.1"/>
    <property type="molecule type" value="Genomic_DNA"/>
</dbReference>
<gene>
    <name evidence="1" type="ORF">BD01_0808</name>
</gene>
<dbReference type="eggNOG" id="arCOG10870">
    <property type="taxonomic scope" value="Archaea"/>
</dbReference>
<proteinExistence type="predicted"/>
<organism evidence="1 2">
    <name type="scientific">Thermococcus nautili</name>
    <dbReference type="NCBI Taxonomy" id="195522"/>
    <lineage>
        <taxon>Archaea</taxon>
        <taxon>Methanobacteriati</taxon>
        <taxon>Methanobacteriota</taxon>
        <taxon>Thermococci</taxon>
        <taxon>Thermococcales</taxon>
        <taxon>Thermococcaceae</taxon>
        <taxon>Thermococcus</taxon>
    </lineage>
</organism>
<dbReference type="AlphaFoldDB" id="W8P4P1"/>
<evidence type="ECO:0000313" key="2">
    <source>
        <dbReference type="Proteomes" id="UP000019434"/>
    </source>
</evidence>
<dbReference type="KEGG" id="tnu:BD01_0808"/>
<keyword evidence="2" id="KW-1185">Reference proteome</keyword>
<dbReference type="Proteomes" id="UP000019434">
    <property type="component" value="Chromosome"/>
</dbReference>
<protein>
    <submittedName>
        <fullName evidence="1">Uncharacterized protein</fullName>
    </submittedName>
</protein>
<reference evidence="1 2" key="1">
    <citation type="submission" date="2014-02" db="EMBL/GenBank/DDBJ databases">
        <title>Genome Sequence of an Hyperthermophilic Archaeon, Thermococcus nautili 30-1, producing viral vesicles.</title>
        <authorList>
            <person name="Oberto J."/>
            <person name="Gaudin M."/>
            <person name="Cossu M."/>
            <person name="Gorlas A."/>
            <person name="Slesarev A."/>
            <person name="Marguet E."/>
            <person name="Forterre P."/>
        </authorList>
    </citation>
    <scope>NUCLEOTIDE SEQUENCE [LARGE SCALE GENOMIC DNA]</scope>
    <source>
        <strain evidence="1 2">30-1</strain>
    </source>
</reference>